<name>A0A0A9Y186_LYGHE</name>
<reference evidence="8" key="3">
    <citation type="submission" date="2014-09" db="EMBL/GenBank/DDBJ databases">
        <authorList>
            <person name="Magalhaes I.L.F."/>
            <person name="Oliveira U."/>
            <person name="Santos F.R."/>
            <person name="Vidigal T.H.D.A."/>
            <person name="Brescovit A.D."/>
            <person name="Santos A.J."/>
        </authorList>
    </citation>
    <scope>NUCLEOTIDE SEQUENCE</scope>
</reference>
<dbReference type="GO" id="GO:0003924">
    <property type="term" value="F:GTPase activity"/>
    <property type="evidence" value="ECO:0007669"/>
    <property type="project" value="InterPro"/>
</dbReference>
<organism evidence="7">
    <name type="scientific">Lygus hesperus</name>
    <name type="common">Western plant bug</name>
    <dbReference type="NCBI Taxonomy" id="30085"/>
    <lineage>
        <taxon>Eukaryota</taxon>
        <taxon>Metazoa</taxon>
        <taxon>Ecdysozoa</taxon>
        <taxon>Arthropoda</taxon>
        <taxon>Hexapoda</taxon>
        <taxon>Insecta</taxon>
        <taxon>Pterygota</taxon>
        <taxon>Neoptera</taxon>
        <taxon>Paraneoptera</taxon>
        <taxon>Hemiptera</taxon>
        <taxon>Heteroptera</taxon>
        <taxon>Panheteroptera</taxon>
        <taxon>Cimicomorpha</taxon>
        <taxon>Miridae</taxon>
        <taxon>Mirini</taxon>
        <taxon>Lygus</taxon>
    </lineage>
</organism>
<evidence type="ECO:0000256" key="1">
    <source>
        <dbReference type="ARBA" id="ARBA00022741"/>
    </source>
</evidence>
<dbReference type="SUPFAM" id="SSF48340">
    <property type="entry name" value="Interferon-induced guanylate-binding protein 1 (GBP1), C-terminal domain"/>
    <property type="match status" value="1"/>
</dbReference>
<keyword evidence="5" id="KW-1133">Transmembrane helix</keyword>
<dbReference type="InterPro" id="IPR015894">
    <property type="entry name" value="Guanylate-bd_N"/>
</dbReference>
<keyword evidence="2" id="KW-0378">Hydrolase</keyword>
<dbReference type="InterPro" id="IPR036543">
    <property type="entry name" value="Guanylate-bd_C_sf"/>
</dbReference>
<protein>
    <submittedName>
        <fullName evidence="7">Atlastin</fullName>
    </submittedName>
</protein>
<dbReference type="GO" id="GO:0005525">
    <property type="term" value="F:GTP binding"/>
    <property type="evidence" value="ECO:0007669"/>
    <property type="project" value="UniProtKB-KW"/>
</dbReference>
<keyword evidence="3" id="KW-0342">GTP-binding</keyword>
<proteinExistence type="inferred from homology"/>
<dbReference type="EMBL" id="GBRD01006381">
    <property type="protein sequence ID" value="JAG59440.1"/>
    <property type="molecule type" value="Transcribed_RNA"/>
</dbReference>
<evidence type="ECO:0000313" key="7">
    <source>
        <dbReference type="EMBL" id="JAG23265.1"/>
    </source>
</evidence>
<keyword evidence="5" id="KW-0472">Membrane</keyword>
<dbReference type="Gene3D" id="3.40.50.300">
    <property type="entry name" value="P-loop containing nucleotide triphosphate hydrolases"/>
    <property type="match status" value="1"/>
</dbReference>
<gene>
    <name evidence="7" type="primary">atl_10</name>
    <name evidence="7" type="ORF">CM83_99668</name>
</gene>
<dbReference type="InterPro" id="IPR030386">
    <property type="entry name" value="G_GB1_RHD3_dom"/>
</dbReference>
<dbReference type="AlphaFoldDB" id="A0A0A9Y186"/>
<evidence type="ECO:0000256" key="2">
    <source>
        <dbReference type="ARBA" id="ARBA00022801"/>
    </source>
</evidence>
<evidence type="ECO:0000256" key="4">
    <source>
        <dbReference type="PROSITE-ProRule" id="PRU01052"/>
    </source>
</evidence>
<evidence type="ECO:0000256" key="3">
    <source>
        <dbReference type="ARBA" id="ARBA00023134"/>
    </source>
</evidence>
<sequence>MMNSGKPVELVTRANFKFTLNENAISYFTSSGFQDMDVAVVTIAGPGRYGKSFILNFFLRYATHRYSEGHNPDDWLKDLNRPLTGFPWEKESERTSTAINMWPEFFVCNKTNGQKICIIFLDTQTGDERNTSAAEYSCIYAICSMISSVLILNVGSSIQETYLQQIEVFAEYGKMAIADSGVKPYQQLLFLVRDWRSPFQYPYGFDGGQLYLKQYLDSESEDRKAVKELTSPRENIPNAFQDIQCFLMPRPGEVATYGISKEFQGSLKGIDPKFVSNLGVLVPKILSPENLIAKTINGQKVNVKELYVHLMKWVDLFNGPTMPVPTSMFNATVEANNEAAKENALNWFKEEVSKSTGKNYMDEEKLKKTLMNLENLALKKFDEYHKMGGSKYSQPHRDSLQLTLKIVRENCEEENANLAHPWAKLMREWGNRMCKIGQAVGFLLFILVVNDFLAYLEIHKLNEVAGRKIPVMEFTFAATLGFILYVYLTYE</sequence>
<feature type="transmembrane region" description="Helical" evidence="5">
    <location>
        <begin position="436"/>
        <end position="458"/>
    </location>
</feature>
<dbReference type="Pfam" id="PF02263">
    <property type="entry name" value="GBP"/>
    <property type="match status" value="1"/>
</dbReference>
<dbReference type="EMBL" id="GBHO01020339">
    <property type="protein sequence ID" value="JAG23265.1"/>
    <property type="molecule type" value="Transcribed_RNA"/>
</dbReference>
<feature type="transmembrane region" description="Helical" evidence="5">
    <location>
        <begin position="470"/>
        <end position="488"/>
    </location>
</feature>
<comment type="similarity">
    <text evidence="4">Belongs to the TRAFAC class dynamin-like GTPase superfamily. GB1/RHD3 GTPase family.</text>
</comment>
<accession>A0A0A9Y186</accession>
<dbReference type="InterPro" id="IPR027417">
    <property type="entry name" value="P-loop_NTPase"/>
</dbReference>
<dbReference type="Gene3D" id="1.20.58.420">
    <property type="entry name" value="AHSP"/>
    <property type="match status" value="1"/>
</dbReference>
<keyword evidence="1" id="KW-0547">Nucleotide-binding</keyword>
<reference evidence="7" key="2">
    <citation type="submission" date="2014-07" db="EMBL/GenBank/DDBJ databases">
        <authorList>
            <person name="Hull J."/>
        </authorList>
    </citation>
    <scope>NUCLEOTIDE SEQUENCE</scope>
</reference>
<dbReference type="SUPFAM" id="SSF52540">
    <property type="entry name" value="P-loop containing nucleoside triphosphate hydrolases"/>
    <property type="match status" value="1"/>
</dbReference>
<evidence type="ECO:0000256" key="5">
    <source>
        <dbReference type="SAM" id="Phobius"/>
    </source>
</evidence>
<reference evidence="7" key="1">
    <citation type="journal article" date="2014" name="PLoS ONE">
        <title>Transcriptome-Based Identification of ABC Transporters in the Western Tarnished Plant Bug Lygus hesperus.</title>
        <authorList>
            <person name="Hull J.J."/>
            <person name="Chaney K."/>
            <person name="Geib S.M."/>
            <person name="Fabrick J.A."/>
            <person name="Brent C.S."/>
            <person name="Walsh D."/>
            <person name="Lavine L.C."/>
        </authorList>
    </citation>
    <scope>NUCLEOTIDE SEQUENCE</scope>
</reference>
<evidence type="ECO:0000259" key="6">
    <source>
        <dbReference type="PROSITE" id="PS51715"/>
    </source>
</evidence>
<keyword evidence="5" id="KW-0812">Transmembrane</keyword>
<dbReference type="PROSITE" id="PS51715">
    <property type="entry name" value="G_GB1_RHD3"/>
    <property type="match status" value="1"/>
</dbReference>
<dbReference type="PANTHER" id="PTHR10751">
    <property type="entry name" value="GUANYLATE BINDING PROTEIN"/>
    <property type="match status" value="1"/>
</dbReference>
<evidence type="ECO:0000313" key="8">
    <source>
        <dbReference type="EMBL" id="JAG59440.1"/>
    </source>
</evidence>
<feature type="domain" description="GB1/RHD3-type G" evidence="6">
    <location>
        <begin position="35"/>
        <end position="290"/>
    </location>
</feature>